<organism evidence="3 4">
    <name type="scientific">Paramecium octaurelia</name>
    <dbReference type="NCBI Taxonomy" id="43137"/>
    <lineage>
        <taxon>Eukaryota</taxon>
        <taxon>Sar</taxon>
        <taxon>Alveolata</taxon>
        <taxon>Ciliophora</taxon>
        <taxon>Intramacronucleata</taxon>
        <taxon>Oligohymenophorea</taxon>
        <taxon>Peniculida</taxon>
        <taxon>Parameciidae</taxon>
        <taxon>Paramecium</taxon>
    </lineage>
</organism>
<evidence type="ECO:0000313" key="4">
    <source>
        <dbReference type="Proteomes" id="UP000683925"/>
    </source>
</evidence>
<dbReference type="GO" id="GO:0044773">
    <property type="term" value="P:mitotic DNA damage checkpoint signaling"/>
    <property type="evidence" value="ECO:0007669"/>
    <property type="project" value="TreeGrafter"/>
</dbReference>
<dbReference type="OrthoDB" id="309895at2759"/>
<proteinExistence type="predicted"/>
<reference evidence="3" key="1">
    <citation type="submission" date="2021-01" db="EMBL/GenBank/DDBJ databases">
        <authorList>
            <consortium name="Genoscope - CEA"/>
            <person name="William W."/>
        </authorList>
    </citation>
    <scope>NUCLEOTIDE SEQUENCE</scope>
</reference>
<name>A0A8S1VLH8_PAROT</name>
<dbReference type="GO" id="GO:0005634">
    <property type="term" value="C:nucleus"/>
    <property type="evidence" value="ECO:0007669"/>
    <property type="project" value="TreeGrafter"/>
</dbReference>
<dbReference type="PANTHER" id="PTHR44167">
    <property type="entry name" value="OVARIAN-SPECIFIC SERINE/THREONINE-PROTEIN KINASE LOK-RELATED"/>
    <property type="match status" value="1"/>
</dbReference>
<comment type="caution">
    <text evidence="3">The sequence shown here is derived from an EMBL/GenBank/DDBJ whole genome shotgun (WGS) entry which is preliminary data.</text>
</comment>
<dbReference type="SMART" id="SM00220">
    <property type="entry name" value="S_TKc"/>
    <property type="match status" value="1"/>
</dbReference>
<dbReference type="Proteomes" id="UP000683925">
    <property type="component" value="Unassembled WGS sequence"/>
</dbReference>
<dbReference type="Pfam" id="PF00069">
    <property type="entry name" value="Pkinase"/>
    <property type="match status" value="1"/>
</dbReference>
<evidence type="ECO:0000256" key="1">
    <source>
        <dbReference type="SAM" id="Coils"/>
    </source>
</evidence>
<accession>A0A8S1VLH8</accession>
<evidence type="ECO:0000313" key="3">
    <source>
        <dbReference type="EMBL" id="CAD8177511.1"/>
    </source>
</evidence>
<dbReference type="PROSITE" id="PS50011">
    <property type="entry name" value="PROTEIN_KINASE_DOM"/>
    <property type="match status" value="1"/>
</dbReference>
<sequence>MDNQEEVILKCQKYSKERTFKQIKFIAAGSEGSVSLFKPMNWCFEVDEVAIKTQKNIRNEAIEFYEKLLEQQLKLEKTQDEKSFIIKIYELCQNQNQQNDFIIIMEKGGQDLYNFLKYNKQLTFQQKVQICLQLALGLKQLHQLGYIHRDIKPENFVQAKDGFKLIDFGLTKSFDLEQHMTLNIGSRIFQAPEVLVGEGNYTSSIDIWSLGCTFYEVFSNEPLLLKAKTNLDAFDLIRDHIKNQNYIYGRIAALKILQEWKDLLQEMLHPEPNKRITSENLVLKIKSLLNAQSNQFLPQTSIDTPQYGIFNPQANNCCQQKKGFQTICLNSPGQNNEMVQFRLQTPNQNNNQQCNSSAPTTVPKILQTNPQGIIPTNNNNQIQKFEQNAFFNNKQNEMYEILNQKIQKLESELQNVKEEMVQLKKEVSVLKDEKGQLLEQNYKIKTQINKFVFLQQTSLNELKPFLTQTQQQ</sequence>
<feature type="domain" description="Protein kinase" evidence="2">
    <location>
        <begin position="20"/>
        <end position="297"/>
    </location>
</feature>
<keyword evidence="4" id="KW-1185">Reference proteome</keyword>
<dbReference type="GO" id="GO:0004674">
    <property type="term" value="F:protein serine/threonine kinase activity"/>
    <property type="evidence" value="ECO:0007669"/>
    <property type="project" value="TreeGrafter"/>
</dbReference>
<protein>
    <recommendedName>
        <fullName evidence="2">Protein kinase domain-containing protein</fullName>
    </recommendedName>
</protein>
<feature type="coiled-coil region" evidence="1">
    <location>
        <begin position="392"/>
        <end position="440"/>
    </location>
</feature>
<dbReference type="OMA" id="WCFEVDE"/>
<dbReference type="PANTHER" id="PTHR44167:SF24">
    <property type="entry name" value="SERINE_THREONINE-PROTEIN KINASE CHK2"/>
    <property type="match status" value="1"/>
</dbReference>
<dbReference type="InterPro" id="IPR000719">
    <property type="entry name" value="Prot_kinase_dom"/>
</dbReference>
<dbReference type="EMBL" id="CAJJDP010000068">
    <property type="protein sequence ID" value="CAD8177511.1"/>
    <property type="molecule type" value="Genomic_DNA"/>
</dbReference>
<dbReference type="AlphaFoldDB" id="A0A8S1VLH8"/>
<dbReference type="GO" id="GO:0005737">
    <property type="term" value="C:cytoplasm"/>
    <property type="evidence" value="ECO:0007669"/>
    <property type="project" value="TreeGrafter"/>
</dbReference>
<evidence type="ECO:0000259" key="2">
    <source>
        <dbReference type="PROSITE" id="PS50011"/>
    </source>
</evidence>
<keyword evidence="1" id="KW-0175">Coiled coil</keyword>
<dbReference type="GO" id="GO:0005524">
    <property type="term" value="F:ATP binding"/>
    <property type="evidence" value="ECO:0007669"/>
    <property type="project" value="InterPro"/>
</dbReference>
<gene>
    <name evidence="3" type="ORF">POCTA_138.1.T0690067</name>
</gene>